<dbReference type="PROSITE" id="PS51651">
    <property type="entry name" value="DOCKER"/>
    <property type="match status" value="1"/>
</dbReference>
<dbReference type="Gene3D" id="2.60.40.150">
    <property type="entry name" value="C2 domain"/>
    <property type="match status" value="1"/>
</dbReference>
<dbReference type="InterPro" id="IPR027357">
    <property type="entry name" value="DOCKER_dom"/>
</dbReference>
<feature type="region of interest" description="Disordered" evidence="7">
    <location>
        <begin position="27"/>
        <end position="51"/>
    </location>
</feature>
<dbReference type="InterPro" id="IPR042455">
    <property type="entry name" value="DOCK_N_sub1"/>
</dbReference>
<dbReference type="InterPro" id="IPR046769">
    <property type="entry name" value="DOCKER_Lobe_A"/>
</dbReference>
<comment type="subcellular location">
    <subcellularLocation>
        <location evidence="1">Cytoplasm</location>
    </subcellularLocation>
</comment>
<dbReference type="PANTHER" id="PTHR45653">
    <property type="entry name" value="DEDICATOR OF CYTOKINESIS"/>
    <property type="match status" value="1"/>
</dbReference>
<dbReference type="Gene3D" id="2.30.30.40">
    <property type="entry name" value="SH3 Domains"/>
    <property type="match status" value="1"/>
</dbReference>
<dbReference type="InterPro" id="IPR032376">
    <property type="entry name" value="DOCK_N"/>
</dbReference>
<evidence type="ECO:0000313" key="10">
    <source>
        <dbReference type="EMBL" id="GAA5801478.1"/>
    </source>
</evidence>
<evidence type="ECO:0000313" key="11">
    <source>
        <dbReference type="Proteomes" id="UP001476247"/>
    </source>
</evidence>
<feature type="region of interest" description="Disordered" evidence="7">
    <location>
        <begin position="2354"/>
        <end position="2398"/>
    </location>
</feature>
<evidence type="ECO:0000256" key="7">
    <source>
        <dbReference type="SAM" id="MobiDB-lite"/>
    </source>
</evidence>
<dbReference type="Pfam" id="PF20421">
    <property type="entry name" value="DHR-2_Lobe_C"/>
    <property type="match status" value="1"/>
</dbReference>
<dbReference type="Pfam" id="PF20422">
    <property type="entry name" value="DHR-2_Lobe_B"/>
    <property type="match status" value="1"/>
</dbReference>
<evidence type="ECO:0000256" key="6">
    <source>
        <dbReference type="SAM" id="Coils"/>
    </source>
</evidence>
<evidence type="ECO:0000256" key="1">
    <source>
        <dbReference type="ARBA" id="ARBA00004496"/>
    </source>
</evidence>
<evidence type="ECO:0000259" key="9">
    <source>
        <dbReference type="PROSITE" id="PS51651"/>
    </source>
</evidence>
<feature type="domain" description="C2 DOCK-type" evidence="8">
    <location>
        <begin position="614"/>
        <end position="806"/>
    </location>
</feature>
<dbReference type="InterPro" id="IPR046770">
    <property type="entry name" value="DOCKER_Lobe_B"/>
</dbReference>
<keyword evidence="2" id="KW-0963">Cytoplasm</keyword>
<evidence type="ECO:0000256" key="2">
    <source>
        <dbReference type="ARBA" id="ARBA00022490"/>
    </source>
</evidence>
<protein>
    <submittedName>
        <fullName evidence="10">Uncharacterized protein</fullName>
    </submittedName>
</protein>
<dbReference type="InterPro" id="IPR043161">
    <property type="entry name" value="DOCK_C_lobe_A"/>
</dbReference>
<dbReference type="InterPro" id="IPR027007">
    <property type="entry name" value="C2_DOCK-type_domain"/>
</dbReference>
<proteinExistence type="inferred from homology"/>
<feature type="coiled-coil region" evidence="6">
    <location>
        <begin position="2139"/>
        <end position="2166"/>
    </location>
</feature>
<dbReference type="InterPro" id="IPR026791">
    <property type="entry name" value="DOCK"/>
</dbReference>
<sequence>MKWLPLPKIAHGIAIYPFNPSTTIKPTVLPTPTDDSSIHTNASSSSDHASTNEKDYSYLISLEVGDELFIIEQQGQWYRGYVICPLEEGRKPNKAPIGIFPRSHVSIKEYIDIDPDEADTLVFRKSANSGERPLSEIPNGLPRSFSESFIVQSHSSFAPSRPSSFGDLNFDLEPESNKSVLHIPPPPLPLARFDQSTITGSSEPLVDEIAACVSEWNSLLYCYINKRHYNTFNTVRDHINYLFQARRQLLDQALSREELVKLRKEIVQRMVSSNMDQHLEIIIRHPEKGYLLDTTNASICTIYRMHWKYAKSTSTTNKLLDNLQFNPNQQLQQQSQQPQQQQQQQQQVQQQQQQTQAQQQQQQQQQPKGAKFYHLFFELKAYVAHICQVGEYTELYFALYSVSEKKFLTEQFVVTLNYNGMPKDESQIGKLQSLFVDLSLHDMTDNLYLVCHIVKLGNMKSNEKDHFASTSIFHSNKHQTFQKQQFNGNSIATLCRRPFGCAVLELKSLFNASMDHSGANSANATQQQSSLLEHDMSIYTSVSESNYTNLHEDIIFNNTKEFQKNPKADLLRISIRTFYGFLDEVLKTNAALLQDVPHTLRLGFADVVFPDDKRNELYVKLESGDFTQFNRSRNIQVTMCVRDNKTGDVIENAISIGAGTRPVTFWESMIMYHEQRPKWSEMIKINMPDIHQWERSHVFVTVKHKSSSFNGSSSNPSVLRFGSNEVLVAANEKIISIGFLPLFLPPLHRDFVADGVHTLHLYKYDKQCISPKYYLDNTPWCARSSSPSNMLQQNIDYLARVISPTSIRKLGHQHSPSNQSFKSANGSFASSIFPTATSASNSQSDLSTHQTKLVSIRDSISLSTFLCSTQFTQNKTLVKLLNWRTLMEGTEDGTSELLSVLDQFTFVGEVEVVKFLGDIFDALLDILVYPHDEDQVNNEINDQVLAAIIWLLGIVQDRRFSNFRPVLDVYIDNRFSIQDYERQYHLQYNSETPNYSYRPAQERTYEQLIKSLCRVCTDVSKAKLLRSSMKVWDYLFRFIVRSRLNQQQKEDDQERVINDNLFKQELEQLLKDITWIMSTEQPNSMIGTQTLTLQHFADILKELHRIFTPQQVVEIAVKFVDACSHVTGRLVGFKLAMILTIVKGPTFNDSRFELAKNVIRWIRLWINGYGSTAKDVIFARQVEQQELSAESSHAQTRLPRGQWVENLRLSLTIMSEVLDKVRKSFGMASSGLSSSSCISSPSVSNYSRPTSFATSVDEEFNQHDLNVITEVTLQLVPQLLNAYRELQKMTIQAMHVSNTPVNESFARPHSRQSFSILRERASSIGTGGKNPLTSQESLGEIKANGSIPGANASTTTISGGSNVVLQALSTSPSTPFPNTYPFQPRTSSPGLSNEHIAMITTGLLDLTVIILELFYLTPKQQWITFIKKMYEQDGIEETSDFLRKVVYTCMGILFGDNIMTLEESTLNTNIMSQIDETQSKRKIPDTWLNLSTIAHQIVLCDILDPIKSIFELPDFMPTEKAYTDDDDDDDDTVRTIDLSNVKTKTVADQKSCLLLWRVYFVGFLRVIGSPKLEVAEFMPQAQRAVWKIIGNMRGEIGAKTFLSLWNLAGRATSEESTTTATTSQIPMDYFGIAHSPDYTYFSDDSSIRKSMASIEEVDDDEFNVRNSVRIGPTDEVPLSSIHEENYTDSGAVKSEVSFLQADLSYFILSPLCAVSLTLHDRVRSNAISVIADIIAIELYSFGELGHIQHTLISTLDRLVMSEEKGDDEICSKMTVELINALEKRLQTDGRTDLIEVGLKAVDSLCKFLGLLLQIRSLPMEDDEFMDERITATLKLMKFIQVIEREEIYIKYVHQLVQLHLDSRNFIEAALTLMFHADLLSWDPTDKLGAISDLGLPAQSSFHRKEGIYTKMITYLDQGSAWELCIKLCKELSYQYESTLYDYSKLSEILHRQATLSENIVKKERCFTEYFRVGFYGRGFPASNRNRQYIYRGLEWEKMPSFVERMQNRHPNAQLLPSKISNSILIPEEQLKELESTLDGQYLQITSVTPVPELDSNSCLSNPIVPDGIKKYYYFNNVSKFSFSRPVIRPPSTDVDLKQPESDFLNLWTEKVDFECEDKFPTIVRRSKILHSQLIVVSPIENAVTAMENKNKELISLERKYSAYLNTNGRRSSTANQNININPFSMSLNGAVDAPVNGGVPLYKKAFLSKAYWEKNPEMRSWIHRLQDAIHQQVQIIKKCLDTHNKLVSAEMRPFHTTLTEFFHKNFADEIKSIKEKTDQEALQTEQPTNMATNNMISRRRSTISSSTTENGMEDLIKSRQSSTLSQTPGIGGVPILPQLPVMSPISRAFSIRTPVSENSPGFPPPQSFEHATMSRAESLSRTLKMSLRSKKSRKKSTL</sequence>
<feature type="compositionally biased region" description="Polar residues" evidence="7">
    <location>
        <begin position="33"/>
        <end position="49"/>
    </location>
</feature>
<name>A0ABP9Y3A2_9FUNG</name>
<evidence type="ECO:0000256" key="5">
    <source>
        <dbReference type="PROSITE-ProRule" id="PRU00983"/>
    </source>
</evidence>
<dbReference type="Gene3D" id="1.25.40.410">
    <property type="match status" value="1"/>
</dbReference>
<dbReference type="EMBL" id="BAABUJ010000019">
    <property type="protein sequence ID" value="GAA5801478.1"/>
    <property type="molecule type" value="Genomic_DNA"/>
</dbReference>
<evidence type="ECO:0000259" key="8">
    <source>
        <dbReference type="PROSITE" id="PS51650"/>
    </source>
</evidence>
<dbReference type="Proteomes" id="UP001476247">
    <property type="component" value="Unassembled WGS sequence"/>
</dbReference>
<dbReference type="Pfam" id="PF14429">
    <property type="entry name" value="DOCK-C2"/>
    <property type="match status" value="1"/>
</dbReference>
<gene>
    <name evidence="10" type="ORF">HPULCUR_006926</name>
</gene>
<keyword evidence="3" id="KW-0597">Phosphoprotein</keyword>
<feature type="compositionally biased region" description="Basic residues" evidence="7">
    <location>
        <begin position="2387"/>
        <end position="2398"/>
    </location>
</feature>
<comment type="similarity">
    <text evidence="5">Belongs to the DOCK family.</text>
</comment>
<dbReference type="Gene3D" id="1.20.58.740">
    <property type="match status" value="1"/>
</dbReference>
<organism evidence="10 11">
    <name type="scientific">Helicostylum pulchrum</name>
    <dbReference type="NCBI Taxonomy" id="562976"/>
    <lineage>
        <taxon>Eukaryota</taxon>
        <taxon>Fungi</taxon>
        <taxon>Fungi incertae sedis</taxon>
        <taxon>Mucoromycota</taxon>
        <taxon>Mucoromycotina</taxon>
        <taxon>Mucoromycetes</taxon>
        <taxon>Mucorales</taxon>
        <taxon>Mucorineae</taxon>
        <taxon>Mucoraceae</taxon>
        <taxon>Helicostylum</taxon>
    </lineage>
</organism>
<dbReference type="InterPro" id="IPR043162">
    <property type="entry name" value="DOCK_C_lobe_C"/>
</dbReference>
<dbReference type="Pfam" id="PF16172">
    <property type="entry name" value="DOCK_N"/>
    <property type="match status" value="1"/>
</dbReference>
<comment type="caution">
    <text evidence="10">The sequence shown here is derived from an EMBL/GenBank/DDBJ whole genome shotgun (WGS) entry which is preliminary data.</text>
</comment>
<evidence type="ECO:0000256" key="4">
    <source>
        <dbReference type="ARBA" id="ARBA00022658"/>
    </source>
</evidence>
<reference evidence="10 11" key="1">
    <citation type="submission" date="2024-04" db="EMBL/GenBank/DDBJ databases">
        <title>genome sequences of Mucor flavus KT1a and Helicostylum pulchrum KT1b strains isolation_sourced from the surface of a dry-aged beef.</title>
        <authorList>
            <person name="Toyotome T."/>
            <person name="Hosono M."/>
            <person name="Torimaru M."/>
            <person name="Fukuda K."/>
            <person name="Mikami N."/>
        </authorList>
    </citation>
    <scope>NUCLEOTIDE SEQUENCE [LARGE SCALE GENOMIC DNA]</scope>
    <source>
        <strain evidence="10 11">KT1b</strain>
    </source>
</reference>
<dbReference type="InterPro" id="IPR046773">
    <property type="entry name" value="DOCKER_Lobe_C"/>
</dbReference>
<dbReference type="Pfam" id="PF06920">
    <property type="entry name" value="DHR-2_Lobe_A"/>
    <property type="match status" value="1"/>
</dbReference>
<dbReference type="PROSITE" id="PS51650">
    <property type="entry name" value="C2_DOCK"/>
    <property type="match status" value="1"/>
</dbReference>
<keyword evidence="4" id="KW-0344">Guanine-nucleotide releasing factor</keyword>
<dbReference type="CDD" id="cd11684">
    <property type="entry name" value="DHR2_DOCK"/>
    <property type="match status" value="1"/>
</dbReference>
<keyword evidence="6" id="KW-0175">Coiled coil</keyword>
<dbReference type="Gene3D" id="1.20.1270.350">
    <property type="entry name" value="Dedicator of cytokinesis N-terminal subdomain"/>
    <property type="match status" value="1"/>
</dbReference>
<dbReference type="PANTHER" id="PTHR45653:SF10">
    <property type="entry name" value="MYOBLAST CITY, ISOFORM B"/>
    <property type="match status" value="1"/>
</dbReference>
<evidence type="ECO:0000256" key="3">
    <source>
        <dbReference type="ARBA" id="ARBA00022553"/>
    </source>
</evidence>
<dbReference type="InterPro" id="IPR056372">
    <property type="entry name" value="TPR_DOCK"/>
</dbReference>
<keyword evidence="11" id="KW-1185">Reference proteome</keyword>
<accession>A0ABP9Y3A2</accession>
<dbReference type="InterPro" id="IPR035892">
    <property type="entry name" value="C2_domain_sf"/>
</dbReference>
<dbReference type="Pfam" id="PF23554">
    <property type="entry name" value="TPR_DOCK"/>
    <property type="match status" value="1"/>
</dbReference>
<feature type="domain" description="DOCKER" evidence="9">
    <location>
        <begin position="1839"/>
        <end position="2278"/>
    </location>
</feature>